<keyword evidence="1" id="KW-0472">Membrane</keyword>
<comment type="caution">
    <text evidence="2">The sequence shown here is derived from an EMBL/GenBank/DDBJ whole genome shotgun (WGS) entry which is preliminary data.</text>
</comment>
<protein>
    <submittedName>
        <fullName evidence="2">Uncharacterized protein</fullName>
    </submittedName>
</protein>
<evidence type="ECO:0000256" key="1">
    <source>
        <dbReference type="SAM" id="Phobius"/>
    </source>
</evidence>
<reference evidence="2 3" key="1">
    <citation type="submission" date="2020-08" db="EMBL/GenBank/DDBJ databases">
        <title>Genomic Encyclopedia of Type Strains, Phase IV (KMG-IV): sequencing the most valuable type-strain genomes for metagenomic binning, comparative biology and taxonomic classification.</title>
        <authorList>
            <person name="Goeker M."/>
        </authorList>
    </citation>
    <scope>NUCLEOTIDE SEQUENCE [LARGE SCALE GENOMIC DNA]</scope>
    <source>
        <strain evidence="2 3">DSM 29348</strain>
    </source>
</reference>
<keyword evidence="1" id="KW-1133">Transmembrane helix</keyword>
<gene>
    <name evidence="2" type="ORF">GGR44_000491</name>
</gene>
<feature type="transmembrane region" description="Helical" evidence="1">
    <location>
        <begin position="7"/>
        <end position="28"/>
    </location>
</feature>
<dbReference type="Proteomes" id="UP000552757">
    <property type="component" value="Unassembled WGS sequence"/>
</dbReference>
<accession>A0A7W6DCS0</accession>
<name>A0A7W6DCS0_9SPHN</name>
<dbReference type="EMBL" id="JACIEB010000001">
    <property type="protein sequence ID" value="MBB3980860.1"/>
    <property type="molecule type" value="Genomic_DNA"/>
</dbReference>
<evidence type="ECO:0000313" key="2">
    <source>
        <dbReference type="EMBL" id="MBB3980860.1"/>
    </source>
</evidence>
<evidence type="ECO:0000313" key="3">
    <source>
        <dbReference type="Proteomes" id="UP000552757"/>
    </source>
</evidence>
<keyword evidence="1" id="KW-0812">Transmembrane</keyword>
<keyword evidence="3" id="KW-1185">Reference proteome</keyword>
<sequence>MTGTPRLRHWLLAGALVIGAMLVVPVVAGLV</sequence>
<proteinExistence type="predicted"/>
<dbReference type="AlphaFoldDB" id="A0A7W6DCS0"/>
<organism evidence="2 3">
    <name type="scientific">Sphingobium fontiphilum</name>
    <dbReference type="NCBI Taxonomy" id="944425"/>
    <lineage>
        <taxon>Bacteria</taxon>
        <taxon>Pseudomonadati</taxon>
        <taxon>Pseudomonadota</taxon>
        <taxon>Alphaproteobacteria</taxon>
        <taxon>Sphingomonadales</taxon>
        <taxon>Sphingomonadaceae</taxon>
        <taxon>Sphingobium</taxon>
    </lineage>
</organism>